<accession>A0ABP0L4E9</accession>
<sequence length="755" mass="82680">MPTPFEVQEHARSCSASSTDRYVGTEAPKPEEGLRDEQYWRQAIEKDYEMLGHAPLALRQDRELLSKLLAKHGLALMHCTGLRGDRSLVLTAVRQNGGAFAYAEPALRGDRGLALEAVQRSGLALQFASESLRNDKELVMQAVEHCGFALQFAPPVLREDLQVAMKAVRQNGDVLKLLSKELRANPKLVLEALKSSAPASLEVENLSDSELALALEARGSPLRHADLPLRADRHVVLEAVKQDGSALFFADEALKEDRGLVQQAVRRTGWALRLVPSKWRKDRALALEAVEKDAVALKFVAEELQQNAGFVCEAVSRNGDALRYVGSEFLWDLKVVQCAVRQNGLALRFAVPELRSDLSLVREATKSTPKAFAYACGPLKWDRPLVTEMLSLDGTLLQHLPQELRCDRDVVTAAVQQKGRAIMWASGSLKQDVTVALEAVKQDGTALQLVSEAVKSFRNVGLEAVKQTTEALQFVDKHLRSDVDFAIAITQSNPEVADAAAAELEVPTECLLSIARKAELRFEKEAMLEMIRESGWRCLRLAGSTVRQEEEVQKAAVEQSWRSVKWMLEPTLAVVLTAVGQDLAAAELLGSIEENMKAIVAMNHPEVIKYPAFAGRTPLLAALRQNGQLLQFATPELREDFKVVEAALSQSPQAIRFARGAALAKLKAQQQATAPILSSPAATQQADLLPWAAGKQDDASRIDWCCCVWGPQLAEASGSRRRVALATALAECSSCLARAEWKQGNFYTAGGEAVL</sequence>
<evidence type="ECO:0000313" key="3">
    <source>
        <dbReference type="EMBL" id="CAK9034016.1"/>
    </source>
</evidence>
<feature type="domain" description="DUF4116" evidence="2">
    <location>
        <begin position="160"/>
        <end position="196"/>
    </location>
</feature>
<feature type="domain" description="DUF4116" evidence="2">
    <location>
        <begin position="110"/>
        <end position="158"/>
    </location>
</feature>
<feature type="domain" description="DUF4116" evidence="2">
    <location>
        <begin position="214"/>
        <end position="255"/>
    </location>
</feature>
<reference evidence="3 4" key="1">
    <citation type="submission" date="2024-02" db="EMBL/GenBank/DDBJ databases">
        <authorList>
            <person name="Chen Y."/>
            <person name="Shah S."/>
            <person name="Dougan E. K."/>
            <person name="Thang M."/>
            <person name="Chan C."/>
        </authorList>
    </citation>
    <scope>NUCLEOTIDE SEQUENCE [LARGE SCALE GENOMIC DNA]</scope>
</reference>
<dbReference type="EMBL" id="CAXAMN010011112">
    <property type="protein sequence ID" value="CAK9034016.1"/>
    <property type="molecule type" value="Genomic_DNA"/>
</dbReference>
<comment type="caution">
    <text evidence="3">The sequence shown here is derived from an EMBL/GenBank/DDBJ whole genome shotgun (WGS) entry which is preliminary data.</text>
</comment>
<feature type="domain" description="DUF4116" evidence="2">
    <location>
        <begin position="61"/>
        <end position="108"/>
    </location>
</feature>
<evidence type="ECO:0000313" key="4">
    <source>
        <dbReference type="Proteomes" id="UP001642484"/>
    </source>
</evidence>
<dbReference type="InterPro" id="IPR025197">
    <property type="entry name" value="DUF4116"/>
</dbReference>
<organism evidence="3 4">
    <name type="scientific">Durusdinium trenchii</name>
    <dbReference type="NCBI Taxonomy" id="1381693"/>
    <lineage>
        <taxon>Eukaryota</taxon>
        <taxon>Sar</taxon>
        <taxon>Alveolata</taxon>
        <taxon>Dinophyceae</taxon>
        <taxon>Suessiales</taxon>
        <taxon>Symbiodiniaceae</taxon>
        <taxon>Durusdinium</taxon>
    </lineage>
</organism>
<proteinExistence type="predicted"/>
<evidence type="ECO:0000259" key="2">
    <source>
        <dbReference type="Pfam" id="PF13475"/>
    </source>
</evidence>
<evidence type="ECO:0000256" key="1">
    <source>
        <dbReference type="SAM" id="MobiDB-lite"/>
    </source>
</evidence>
<dbReference type="Pfam" id="PF13475">
    <property type="entry name" value="DUF4116"/>
    <property type="match status" value="8"/>
</dbReference>
<feature type="region of interest" description="Disordered" evidence="1">
    <location>
        <begin position="1"/>
        <end position="34"/>
    </location>
</feature>
<keyword evidence="4" id="KW-1185">Reference proteome</keyword>
<feature type="domain" description="DUF4116" evidence="2">
    <location>
        <begin position="310"/>
        <end position="355"/>
    </location>
</feature>
<dbReference type="Proteomes" id="UP001642484">
    <property type="component" value="Unassembled WGS sequence"/>
</dbReference>
<protein>
    <recommendedName>
        <fullName evidence="2">DUF4116 domain-containing protein</fullName>
    </recommendedName>
</protein>
<feature type="domain" description="DUF4116" evidence="2">
    <location>
        <begin position="382"/>
        <end position="430"/>
    </location>
</feature>
<feature type="domain" description="DUF4116" evidence="2">
    <location>
        <begin position="257"/>
        <end position="305"/>
    </location>
</feature>
<gene>
    <name evidence="3" type="ORF">CCMP2556_LOCUS19301</name>
</gene>
<name>A0ABP0L4E9_9DINO</name>
<feature type="domain" description="DUF4116" evidence="2">
    <location>
        <begin position="620"/>
        <end position="658"/>
    </location>
</feature>